<feature type="transmembrane region" description="Helical" evidence="7">
    <location>
        <begin position="154"/>
        <end position="175"/>
    </location>
</feature>
<evidence type="ECO:0000256" key="4">
    <source>
        <dbReference type="ARBA" id="ARBA00022692"/>
    </source>
</evidence>
<evidence type="ECO:0000313" key="9">
    <source>
        <dbReference type="EMBL" id="EDO62487.1"/>
    </source>
</evidence>
<dbReference type="InterPro" id="IPR050809">
    <property type="entry name" value="UgpAE/MalFG_permease"/>
</dbReference>
<feature type="transmembrane region" description="Helical" evidence="7">
    <location>
        <begin position="73"/>
        <end position="92"/>
    </location>
</feature>
<dbReference type="GO" id="GO:0005886">
    <property type="term" value="C:plasma membrane"/>
    <property type="evidence" value="ECO:0007669"/>
    <property type="project" value="UniProtKB-SubCell"/>
</dbReference>
<evidence type="ECO:0000256" key="7">
    <source>
        <dbReference type="RuleBase" id="RU363032"/>
    </source>
</evidence>
<dbReference type="PANTHER" id="PTHR43227">
    <property type="entry name" value="BLL4140 PROTEIN"/>
    <property type="match status" value="1"/>
</dbReference>
<dbReference type="AlphaFoldDB" id="A7VPY2"/>
<dbReference type="SUPFAM" id="SSF161098">
    <property type="entry name" value="MetI-like"/>
    <property type="match status" value="1"/>
</dbReference>
<keyword evidence="5 7" id="KW-1133">Transmembrane helix</keyword>
<protein>
    <submittedName>
        <fullName evidence="9">ABC transporter, permease protein</fullName>
    </submittedName>
    <submittedName>
        <fullName evidence="10">Sugar ABC transporter permease</fullName>
    </submittedName>
</protein>
<dbReference type="EMBL" id="ABCB02000014">
    <property type="protein sequence ID" value="EDO62487.1"/>
    <property type="molecule type" value="Genomic_DNA"/>
</dbReference>
<dbReference type="Gene3D" id="1.10.3720.10">
    <property type="entry name" value="MetI-like"/>
    <property type="match status" value="1"/>
</dbReference>
<keyword evidence="2 7" id="KW-0813">Transport</keyword>
<evidence type="ECO:0000313" key="12">
    <source>
        <dbReference type="Proteomes" id="UP000220611"/>
    </source>
</evidence>
<dbReference type="EMBL" id="NOXF01000007">
    <property type="protein sequence ID" value="PEQ24128.1"/>
    <property type="molecule type" value="Genomic_DNA"/>
</dbReference>
<evidence type="ECO:0000313" key="11">
    <source>
        <dbReference type="Proteomes" id="UP000003490"/>
    </source>
</evidence>
<evidence type="ECO:0000313" key="10">
    <source>
        <dbReference type="EMBL" id="PEQ24128.1"/>
    </source>
</evidence>
<dbReference type="eggNOG" id="COG1175">
    <property type="taxonomic scope" value="Bacteria"/>
</dbReference>
<proteinExistence type="inferred from homology"/>
<accession>A7VPY2</accession>
<dbReference type="PANTHER" id="PTHR43227:SF11">
    <property type="entry name" value="BLL4140 PROTEIN"/>
    <property type="match status" value="1"/>
</dbReference>
<comment type="similarity">
    <text evidence="7">Belongs to the binding-protein-dependent transport system permease family.</text>
</comment>
<keyword evidence="12" id="KW-1185">Reference proteome</keyword>
<comment type="subcellular location">
    <subcellularLocation>
        <location evidence="1 7">Cell membrane</location>
        <topology evidence="1 7">Multi-pass membrane protein</topology>
    </subcellularLocation>
</comment>
<organism evidence="9 11">
    <name type="scientific">[Clostridium] leptum DSM 753</name>
    <dbReference type="NCBI Taxonomy" id="428125"/>
    <lineage>
        <taxon>Bacteria</taxon>
        <taxon>Bacillati</taxon>
        <taxon>Bacillota</taxon>
        <taxon>Clostridia</taxon>
        <taxon>Eubacteriales</taxon>
        <taxon>Oscillospiraceae</taxon>
        <taxon>Oscillospiraceae incertae sedis</taxon>
    </lineage>
</organism>
<dbReference type="InterPro" id="IPR035906">
    <property type="entry name" value="MetI-like_sf"/>
</dbReference>
<dbReference type="GO" id="GO:0055085">
    <property type="term" value="P:transmembrane transport"/>
    <property type="evidence" value="ECO:0007669"/>
    <property type="project" value="InterPro"/>
</dbReference>
<feature type="transmembrane region" description="Helical" evidence="7">
    <location>
        <begin position="259"/>
        <end position="284"/>
    </location>
</feature>
<reference evidence="10 12" key="3">
    <citation type="submission" date="2017-07" db="EMBL/GenBank/DDBJ databases">
        <title>Prevalence of linear plasmids in Cutibacterium (Propionibacterium) acnes isolates obtained from prostatic tissue.</title>
        <authorList>
            <person name="Davidsson S."/>
            <person name="Carlsson J."/>
            <person name="Molling P."/>
            <person name="Andren O."/>
            <person name="Andersson S.-O."/>
            <person name="Brzuszkiewicz E."/>
            <person name="Poehlein A."/>
            <person name="Al-Zeer M."/>
            <person name="Brinkmann V."/>
            <person name="Scavenius C."/>
            <person name="Nazipi S."/>
            <person name="Soderquist B."/>
            <person name="Bruggemann H."/>
        </authorList>
    </citation>
    <scope>NUCLEOTIDE SEQUENCE [LARGE SCALE GENOMIC DNA]</scope>
    <source>
        <strain evidence="10 12">DSM 753</strain>
    </source>
</reference>
<keyword evidence="3" id="KW-1003">Cell membrane</keyword>
<dbReference type="InterPro" id="IPR000515">
    <property type="entry name" value="MetI-like"/>
</dbReference>
<evidence type="ECO:0000256" key="5">
    <source>
        <dbReference type="ARBA" id="ARBA00022989"/>
    </source>
</evidence>
<keyword evidence="4 7" id="KW-0812">Transmembrane</keyword>
<dbReference type="Proteomes" id="UP000003490">
    <property type="component" value="Unassembled WGS sequence"/>
</dbReference>
<feature type="transmembrane region" description="Helical" evidence="7">
    <location>
        <begin position="12"/>
        <end position="37"/>
    </location>
</feature>
<reference evidence="9 11" key="1">
    <citation type="submission" date="2007-08" db="EMBL/GenBank/DDBJ databases">
        <title>Draft genome sequence of Clostridium leptum (DSM 753).</title>
        <authorList>
            <person name="Sudarsanam P."/>
            <person name="Ley R."/>
            <person name="Guruge J."/>
            <person name="Turnbaugh P.J."/>
            <person name="Mahowald M."/>
            <person name="Liep D."/>
            <person name="Gordon J."/>
        </authorList>
    </citation>
    <scope>NUCLEOTIDE SEQUENCE [LARGE SCALE GENOMIC DNA]</scope>
    <source>
        <strain evidence="9 11">DSM 753</strain>
    </source>
</reference>
<dbReference type="Proteomes" id="UP000220611">
    <property type="component" value="Unassembled WGS sequence"/>
</dbReference>
<gene>
    <name evidence="10" type="ORF">CH238_09565</name>
    <name evidence="9" type="ORF">CLOLEP_00609</name>
</gene>
<evidence type="ECO:0000259" key="8">
    <source>
        <dbReference type="PROSITE" id="PS50928"/>
    </source>
</evidence>
<dbReference type="PROSITE" id="PS50928">
    <property type="entry name" value="ABC_TM1"/>
    <property type="match status" value="1"/>
</dbReference>
<reference evidence="9 11" key="2">
    <citation type="submission" date="2007-08" db="EMBL/GenBank/DDBJ databases">
        <authorList>
            <person name="Fulton L."/>
            <person name="Clifton S."/>
            <person name="Fulton B."/>
            <person name="Xu J."/>
            <person name="Minx P."/>
            <person name="Pepin K.H."/>
            <person name="Johnson M."/>
            <person name="Thiruvilangam P."/>
            <person name="Bhonagiri V."/>
            <person name="Nash W.E."/>
            <person name="Wang C."/>
            <person name="Mardis E.R."/>
            <person name="Wilson R.K."/>
        </authorList>
    </citation>
    <scope>NUCLEOTIDE SEQUENCE [LARGE SCALE GENOMIC DNA]</scope>
    <source>
        <strain evidence="9 11">DSM 753</strain>
    </source>
</reference>
<evidence type="ECO:0000256" key="1">
    <source>
        <dbReference type="ARBA" id="ARBA00004651"/>
    </source>
</evidence>
<evidence type="ECO:0000256" key="2">
    <source>
        <dbReference type="ARBA" id="ARBA00022448"/>
    </source>
</evidence>
<dbReference type="CDD" id="cd06261">
    <property type="entry name" value="TM_PBP2"/>
    <property type="match status" value="1"/>
</dbReference>
<dbReference type="Pfam" id="PF00528">
    <property type="entry name" value="BPD_transp_1"/>
    <property type="match status" value="1"/>
</dbReference>
<comment type="caution">
    <text evidence="9">The sequence shown here is derived from an EMBL/GenBank/DDBJ whole genome shotgun (WGS) entry which is preliminary data.</text>
</comment>
<evidence type="ECO:0000256" key="3">
    <source>
        <dbReference type="ARBA" id="ARBA00022475"/>
    </source>
</evidence>
<name>A7VPY2_9FIRM</name>
<feature type="transmembrane region" description="Helical" evidence="7">
    <location>
        <begin position="104"/>
        <end position="124"/>
    </location>
</feature>
<dbReference type="HOGENOM" id="CLU_016047_0_0_9"/>
<evidence type="ECO:0000256" key="6">
    <source>
        <dbReference type="ARBA" id="ARBA00023136"/>
    </source>
</evidence>
<sequence length="291" mass="32798">MHLVYNRKKFFGFTTPMLFFYIVFMFLPIGVAVYYSLTNYRGAGGYDFVGMANYSRLVGDKLFWLSLGNTLKITITTLVILIPLSFLLAWVLKEEKRGNNIFKTIFFTSYCVGGIIVGLVWTFILDPSKGLVNNFLRSVGMEALALDWIGGRTLTPYMVGIITTWSGLGFCILLWTNGIKQIPGEVLEASIVDGANKWQQVRMVTLPLLKETFKMIFVMQFTGALKVFESVYSLTGGGPNHLSETMVSYMYNTTFGSRLFSYGMAISVAEFVLAITVSLLFMYFTRKEVTD</sequence>
<feature type="domain" description="ABC transmembrane type-1" evidence="8">
    <location>
        <begin position="67"/>
        <end position="281"/>
    </location>
</feature>
<dbReference type="OrthoDB" id="367897at2"/>
<keyword evidence="6 7" id="KW-0472">Membrane</keyword>